<feature type="transmembrane region" description="Helical" evidence="7">
    <location>
        <begin position="85"/>
        <end position="104"/>
    </location>
</feature>
<evidence type="ECO:0000256" key="7">
    <source>
        <dbReference type="SAM" id="Phobius"/>
    </source>
</evidence>
<evidence type="ECO:0000256" key="3">
    <source>
        <dbReference type="ARBA" id="ARBA00022801"/>
    </source>
</evidence>
<dbReference type="Pfam" id="PF05875">
    <property type="entry name" value="Ceramidase"/>
    <property type="match status" value="1"/>
</dbReference>
<keyword evidence="5 7" id="KW-0472">Membrane</keyword>
<evidence type="ECO:0000256" key="6">
    <source>
        <dbReference type="PIRSR" id="PIRSR608901-2"/>
    </source>
</evidence>
<name>A0A849ABW3_9MICO</name>
<dbReference type="GO" id="GO:0016811">
    <property type="term" value="F:hydrolase activity, acting on carbon-nitrogen (but not peptide) bonds, in linear amides"/>
    <property type="evidence" value="ECO:0007669"/>
    <property type="project" value="InterPro"/>
</dbReference>
<feature type="transmembrane region" description="Helical" evidence="7">
    <location>
        <begin position="230"/>
        <end position="249"/>
    </location>
</feature>
<keyword evidence="3" id="KW-0378">Hydrolase</keyword>
<feature type="binding site" evidence="6">
    <location>
        <position position="238"/>
    </location>
    <ligand>
        <name>Zn(2+)</name>
        <dbReference type="ChEBI" id="CHEBI:29105"/>
        <note>catalytic</note>
    </ligand>
</feature>
<proteinExistence type="predicted"/>
<evidence type="ECO:0000313" key="9">
    <source>
        <dbReference type="Proteomes" id="UP000557772"/>
    </source>
</evidence>
<feature type="transmembrane region" description="Helical" evidence="7">
    <location>
        <begin position="116"/>
        <end position="132"/>
    </location>
</feature>
<dbReference type="GO" id="GO:0016020">
    <property type="term" value="C:membrane"/>
    <property type="evidence" value="ECO:0007669"/>
    <property type="project" value="UniProtKB-SubCell"/>
</dbReference>
<evidence type="ECO:0000256" key="1">
    <source>
        <dbReference type="ARBA" id="ARBA00004141"/>
    </source>
</evidence>
<evidence type="ECO:0000256" key="4">
    <source>
        <dbReference type="ARBA" id="ARBA00022989"/>
    </source>
</evidence>
<keyword evidence="6" id="KW-0862">Zinc</keyword>
<organism evidence="8 9">
    <name type="scientific">Flexivirga aerilata</name>
    <dbReference type="NCBI Taxonomy" id="1656889"/>
    <lineage>
        <taxon>Bacteria</taxon>
        <taxon>Bacillati</taxon>
        <taxon>Actinomycetota</taxon>
        <taxon>Actinomycetes</taxon>
        <taxon>Micrococcales</taxon>
        <taxon>Dermacoccaceae</taxon>
        <taxon>Flexivirga</taxon>
    </lineage>
</organism>
<feature type="transmembrane region" description="Helical" evidence="7">
    <location>
        <begin position="139"/>
        <end position="157"/>
    </location>
</feature>
<feature type="transmembrane region" description="Helical" evidence="7">
    <location>
        <begin position="169"/>
        <end position="188"/>
    </location>
</feature>
<keyword evidence="6" id="KW-0479">Metal-binding</keyword>
<feature type="transmembrane region" description="Helical" evidence="7">
    <location>
        <begin position="200"/>
        <end position="218"/>
    </location>
</feature>
<dbReference type="AlphaFoldDB" id="A0A849ABW3"/>
<gene>
    <name evidence="8" type="ORF">HJ588_01825</name>
</gene>
<dbReference type="GO" id="GO:0046872">
    <property type="term" value="F:metal ion binding"/>
    <property type="evidence" value="ECO:0007669"/>
    <property type="project" value="UniProtKB-KW"/>
</dbReference>
<comment type="cofactor">
    <cofactor evidence="6">
        <name>Zn(2+)</name>
        <dbReference type="ChEBI" id="CHEBI:29105"/>
    </cofactor>
</comment>
<dbReference type="Proteomes" id="UP000557772">
    <property type="component" value="Unassembled WGS sequence"/>
</dbReference>
<keyword evidence="2 7" id="KW-0812">Transmembrane</keyword>
<evidence type="ECO:0000256" key="2">
    <source>
        <dbReference type="ARBA" id="ARBA00022692"/>
    </source>
</evidence>
<dbReference type="RefSeq" id="WP_171151402.1">
    <property type="nucleotide sequence ID" value="NZ_JABENB010000001.1"/>
</dbReference>
<protein>
    <recommendedName>
        <fullName evidence="10">Ceramidase</fullName>
    </recommendedName>
</protein>
<keyword evidence="9" id="KW-1185">Reference proteome</keyword>
<evidence type="ECO:0008006" key="10">
    <source>
        <dbReference type="Google" id="ProtNLM"/>
    </source>
</evidence>
<evidence type="ECO:0000313" key="8">
    <source>
        <dbReference type="EMBL" id="NNG38015.1"/>
    </source>
</evidence>
<dbReference type="GO" id="GO:0006672">
    <property type="term" value="P:ceramide metabolic process"/>
    <property type="evidence" value="ECO:0007669"/>
    <property type="project" value="InterPro"/>
</dbReference>
<feature type="transmembrane region" description="Helical" evidence="7">
    <location>
        <begin position="56"/>
        <end position="73"/>
    </location>
</feature>
<dbReference type="InterPro" id="IPR008901">
    <property type="entry name" value="ACER"/>
</dbReference>
<evidence type="ECO:0000256" key="5">
    <source>
        <dbReference type="ARBA" id="ARBA00023136"/>
    </source>
</evidence>
<accession>A0A849ABW3</accession>
<keyword evidence="4 7" id="KW-1133">Transmembrane helix</keyword>
<comment type="subcellular location">
    <subcellularLocation>
        <location evidence="1">Membrane</location>
        <topology evidence="1">Multi-pass membrane protein</topology>
    </subcellularLocation>
</comment>
<comment type="caution">
    <text evidence="8">The sequence shown here is derived from an EMBL/GenBank/DDBJ whole genome shotgun (WGS) entry which is preliminary data.</text>
</comment>
<reference evidence="8 9" key="1">
    <citation type="submission" date="2020-05" db="EMBL/GenBank/DDBJ databases">
        <title>Flexivirga sp. ID2601S isolated from air conditioner.</title>
        <authorList>
            <person name="Kim D.H."/>
        </authorList>
    </citation>
    <scope>NUCLEOTIDE SEQUENCE [LARGE SCALE GENOMIC DNA]</scope>
    <source>
        <strain evidence="8 9">ID2601S</strain>
    </source>
</reference>
<feature type="binding site" evidence="6">
    <location>
        <position position="234"/>
    </location>
    <ligand>
        <name>Zn(2+)</name>
        <dbReference type="ChEBI" id="CHEBI:29105"/>
        <note>catalytic</note>
    </ligand>
</feature>
<feature type="binding site" evidence="6">
    <location>
        <position position="104"/>
    </location>
    <ligand>
        <name>Zn(2+)</name>
        <dbReference type="ChEBI" id="CHEBI:29105"/>
        <note>catalytic</note>
    </ligand>
</feature>
<sequence length="275" mass="28869">MRGHGDRWPFVAAATTAVVSIGLLAAAVAGGWLGMDVGAGGGFCEAARDALVRQPANTWSNLGFVVAGLLIALRATSAGRPPRWLATGFACLVVLLGPGSAAMHATQTAAGGRLDVFSMFLVASFAASYVVLRVVRGGAIVFIACFVAGLVLCEIAERVPGEVPLFMTWANVAFGGLLLAAAVGEVALHRRPGPRTDLRWGVAALAALATAFAVWSMAKDGGPLCRPHSLLQGHAFWHLMCAVAAWCLYRMWASQRRMDASGQHHRGSHEQSGRR</sequence>
<dbReference type="EMBL" id="JABENB010000001">
    <property type="protein sequence ID" value="NNG38015.1"/>
    <property type="molecule type" value="Genomic_DNA"/>
</dbReference>